<dbReference type="RefSeq" id="WP_344264906.1">
    <property type="nucleotide sequence ID" value="NZ_BAAAMR010000016.1"/>
</dbReference>
<dbReference type="Gene3D" id="1.10.10.10">
    <property type="entry name" value="Winged helix-like DNA-binding domain superfamily/Winged helix DNA-binding domain"/>
    <property type="match status" value="1"/>
</dbReference>
<organism evidence="3 4">
    <name type="scientific">Actinomadura napierensis</name>
    <dbReference type="NCBI Taxonomy" id="267854"/>
    <lineage>
        <taxon>Bacteria</taxon>
        <taxon>Bacillati</taxon>
        <taxon>Actinomycetota</taxon>
        <taxon>Actinomycetes</taxon>
        <taxon>Streptosporangiales</taxon>
        <taxon>Thermomonosporaceae</taxon>
        <taxon>Actinomadura</taxon>
    </lineage>
</organism>
<dbReference type="Proteomes" id="UP001501020">
    <property type="component" value="Unassembled WGS sequence"/>
</dbReference>
<name>A0ABP5KHY9_9ACTN</name>
<proteinExistence type="predicted"/>
<protein>
    <submittedName>
        <fullName evidence="3">PadR family transcriptional regulator</fullName>
    </submittedName>
</protein>
<evidence type="ECO:0000313" key="3">
    <source>
        <dbReference type="EMBL" id="GAA2131376.1"/>
    </source>
</evidence>
<dbReference type="EMBL" id="BAAAMR010000016">
    <property type="protein sequence ID" value="GAA2131376.1"/>
    <property type="molecule type" value="Genomic_DNA"/>
</dbReference>
<dbReference type="PANTHER" id="PTHR43252:SF6">
    <property type="entry name" value="NEGATIVE TRANSCRIPTION REGULATOR PADR"/>
    <property type="match status" value="1"/>
</dbReference>
<dbReference type="PANTHER" id="PTHR43252">
    <property type="entry name" value="TRANSCRIPTIONAL REGULATOR YQJI"/>
    <property type="match status" value="1"/>
</dbReference>
<sequence>MSDTAPNDRATRGTGKDRAAKDGTPNLPPTSWAVLGLLSFGEELSGYDLKKWADWSLKFFYWSPSYSQIYGELKRLERLGFATSRVELTESTRGKRVYAITEEGMAAVSRWAREAPVEPPVLKHGVMLRTWLGHLMEPARLREILEQHGDYAEKMSRRAAGDAGGAAEVAEWAYPELVLRWSQRYYEAERELTRQMLADLDELAAESAKH</sequence>
<feature type="domain" description="Transcription regulator PadR N-terminal" evidence="2">
    <location>
        <begin position="34"/>
        <end position="108"/>
    </location>
</feature>
<feature type="region of interest" description="Disordered" evidence="1">
    <location>
        <begin position="1"/>
        <end position="27"/>
    </location>
</feature>
<dbReference type="Pfam" id="PF03551">
    <property type="entry name" value="PadR"/>
    <property type="match status" value="1"/>
</dbReference>
<feature type="compositionally biased region" description="Basic and acidic residues" evidence="1">
    <location>
        <begin position="9"/>
        <end position="21"/>
    </location>
</feature>
<gene>
    <name evidence="3" type="ORF">GCM10009727_23750</name>
</gene>
<dbReference type="InterPro" id="IPR036388">
    <property type="entry name" value="WH-like_DNA-bd_sf"/>
</dbReference>
<keyword evidence="4" id="KW-1185">Reference proteome</keyword>
<evidence type="ECO:0000259" key="2">
    <source>
        <dbReference type="Pfam" id="PF03551"/>
    </source>
</evidence>
<evidence type="ECO:0000256" key="1">
    <source>
        <dbReference type="SAM" id="MobiDB-lite"/>
    </source>
</evidence>
<evidence type="ECO:0000313" key="4">
    <source>
        <dbReference type="Proteomes" id="UP001501020"/>
    </source>
</evidence>
<comment type="caution">
    <text evidence="3">The sequence shown here is derived from an EMBL/GenBank/DDBJ whole genome shotgun (WGS) entry which is preliminary data.</text>
</comment>
<dbReference type="SUPFAM" id="SSF46785">
    <property type="entry name" value="Winged helix' DNA-binding domain"/>
    <property type="match status" value="1"/>
</dbReference>
<accession>A0ABP5KHY9</accession>
<reference evidence="4" key="1">
    <citation type="journal article" date="2019" name="Int. J. Syst. Evol. Microbiol.">
        <title>The Global Catalogue of Microorganisms (GCM) 10K type strain sequencing project: providing services to taxonomists for standard genome sequencing and annotation.</title>
        <authorList>
            <consortium name="The Broad Institute Genomics Platform"/>
            <consortium name="The Broad Institute Genome Sequencing Center for Infectious Disease"/>
            <person name="Wu L."/>
            <person name="Ma J."/>
        </authorList>
    </citation>
    <scope>NUCLEOTIDE SEQUENCE [LARGE SCALE GENOMIC DNA]</scope>
    <source>
        <strain evidence="4">JCM 13850</strain>
    </source>
</reference>
<dbReference type="InterPro" id="IPR005149">
    <property type="entry name" value="Tscrpt_reg_PadR_N"/>
</dbReference>
<dbReference type="InterPro" id="IPR036390">
    <property type="entry name" value="WH_DNA-bd_sf"/>
</dbReference>